<feature type="domain" description="UBX" evidence="4">
    <location>
        <begin position="327"/>
        <end position="404"/>
    </location>
</feature>
<dbReference type="Pfam" id="PF00789">
    <property type="entry name" value="UBX"/>
    <property type="match status" value="1"/>
</dbReference>
<sequence>MLYCCGWSDPLSSFYFEEGGIFASLSLSLSVCVCVCVCYCPFVAPSVWIRSALFSAKLLHSLSAFLLLHCIASLFFLLLLLANSLYKAMLGTSFANNIFREYGVELPIVHDSLDEAKREAQRRGLYLLVYIHSPTHEDTHEFLTKVLSAPQVRELFGTRFVLFGASVLELEGRRLEGEMQVTTFPFLALMLKRSTVLRVKGFLPAEDLVRNFQMAFEHWDGRLAEEVHQRLEREEKERARREEEQRAHEMRAIDLERIRQYEEKVRERREREERQQREREAAERQRREEEEMRRRQQQEEARRRSRVEELRAAAIARLPVEPPADADASTVAFISLKSLRGKQYHRRFYRTENLRHMRDYAMSLEDYDGGGFQLVAGYPPRPLDLDGDATFGDVPVLLPRAVVLMRAE</sequence>
<dbReference type="Gene3D" id="3.10.20.90">
    <property type="entry name" value="Phosphatidylinositol 3-kinase Catalytic Subunit, Chain A, domain 1"/>
    <property type="match status" value="1"/>
</dbReference>
<dbReference type="GO" id="GO:0043130">
    <property type="term" value="F:ubiquitin binding"/>
    <property type="evidence" value="ECO:0007669"/>
    <property type="project" value="TreeGrafter"/>
</dbReference>
<dbReference type="GO" id="GO:0036503">
    <property type="term" value="P:ERAD pathway"/>
    <property type="evidence" value="ECO:0007669"/>
    <property type="project" value="TreeGrafter"/>
</dbReference>
<evidence type="ECO:0000256" key="2">
    <source>
        <dbReference type="SAM" id="MobiDB-lite"/>
    </source>
</evidence>
<dbReference type="GO" id="GO:0005783">
    <property type="term" value="C:endoplasmic reticulum"/>
    <property type="evidence" value="ECO:0007669"/>
    <property type="project" value="TreeGrafter"/>
</dbReference>
<accession>K2NP88</accession>
<dbReference type="Gene3D" id="3.40.30.10">
    <property type="entry name" value="Glutaredoxin"/>
    <property type="match status" value="1"/>
</dbReference>
<dbReference type="AlphaFoldDB" id="K2NP88"/>
<evidence type="ECO:0000256" key="3">
    <source>
        <dbReference type="SAM" id="Phobius"/>
    </source>
</evidence>
<dbReference type="OrthoDB" id="1026733at2759"/>
<dbReference type="SMART" id="SM00594">
    <property type="entry name" value="UAS"/>
    <property type="match status" value="1"/>
</dbReference>
<feature type="transmembrane region" description="Helical" evidence="3">
    <location>
        <begin position="20"/>
        <end position="44"/>
    </location>
</feature>
<keyword evidence="6" id="KW-1185">Reference proteome</keyword>
<dbReference type="InterPro" id="IPR006577">
    <property type="entry name" value="UAS"/>
</dbReference>
<protein>
    <recommendedName>
        <fullName evidence="4">UBX domain-containing protein</fullName>
    </recommendedName>
</protein>
<evidence type="ECO:0000259" key="4">
    <source>
        <dbReference type="PROSITE" id="PS50033"/>
    </source>
</evidence>
<evidence type="ECO:0000313" key="5">
    <source>
        <dbReference type="EMBL" id="EKF30662.1"/>
    </source>
</evidence>
<dbReference type="SUPFAM" id="SSF54236">
    <property type="entry name" value="Ubiquitin-like"/>
    <property type="match status" value="1"/>
</dbReference>
<dbReference type="Proteomes" id="UP000007350">
    <property type="component" value="Unassembled WGS sequence"/>
</dbReference>
<evidence type="ECO:0000313" key="6">
    <source>
        <dbReference type="Proteomes" id="UP000007350"/>
    </source>
</evidence>
<organism evidence="5 6">
    <name type="scientific">Trypanosoma cruzi marinkellei</name>
    <dbReference type="NCBI Taxonomy" id="85056"/>
    <lineage>
        <taxon>Eukaryota</taxon>
        <taxon>Discoba</taxon>
        <taxon>Euglenozoa</taxon>
        <taxon>Kinetoplastea</taxon>
        <taxon>Metakinetoplastina</taxon>
        <taxon>Trypanosomatida</taxon>
        <taxon>Trypanosomatidae</taxon>
        <taxon>Trypanosoma</taxon>
        <taxon>Schizotrypanum</taxon>
    </lineage>
</organism>
<comment type="caution">
    <text evidence="5">The sequence shown here is derived from an EMBL/GenBank/DDBJ whole genome shotgun (WGS) entry which is preliminary data.</text>
</comment>
<dbReference type="PANTHER" id="PTHR23322:SF1">
    <property type="entry name" value="FAS-ASSOCIATED FACTOR 2"/>
    <property type="match status" value="1"/>
</dbReference>
<keyword evidence="3" id="KW-0472">Membrane</keyword>
<gene>
    <name evidence="5" type="ORF">MOQ_005512</name>
</gene>
<dbReference type="InterPro" id="IPR029071">
    <property type="entry name" value="Ubiquitin-like_domsf"/>
</dbReference>
<dbReference type="PROSITE" id="PS50033">
    <property type="entry name" value="UBX"/>
    <property type="match status" value="1"/>
</dbReference>
<dbReference type="CDD" id="cd01767">
    <property type="entry name" value="UBX"/>
    <property type="match status" value="1"/>
</dbReference>
<reference evidence="5 6" key="1">
    <citation type="journal article" date="2012" name="BMC Genomics">
        <title>Comparative genomic analysis of human infective Trypanosoma cruzi lineages with the bat-restricted subspecies T. cruzi marinkellei.</title>
        <authorList>
            <person name="Franzen O."/>
            <person name="Talavera-Lopez C."/>
            <person name="Ochaya S."/>
            <person name="Butler C.E."/>
            <person name="Messenger L.A."/>
            <person name="Lewis M.D."/>
            <person name="Llewellyn M.S."/>
            <person name="Marinkelle C.J."/>
            <person name="Tyler K.M."/>
            <person name="Miles M.A."/>
            <person name="Andersson B."/>
        </authorList>
    </citation>
    <scope>NUCLEOTIDE SEQUENCE [LARGE SCALE GENOMIC DNA]</scope>
    <source>
        <strain evidence="5 6">B7</strain>
    </source>
</reference>
<keyword evidence="1" id="KW-0175">Coiled coil</keyword>
<dbReference type="EMBL" id="AHKC01011850">
    <property type="protein sequence ID" value="EKF30662.1"/>
    <property type="molecule type" value="Genomic_DNA"/>
</dbReference>
<keyword evidence="3" id="KW-0812">Transmembrane</keyword>
<dbReference type="InterPro" id="IPR001012">
    <property type="entry name" value="UBX_dom"/>
</dbReference>
<dbReference type="PANTHER" id="PTHR23322">
    <property type="entry name" value="FAS-ASSOCIATED PROTEIN"/>
    <property type="match status" value="1"/>
</dbReference>
<feature type="region of interest" description="Disordered" evidence="2">
    <location>
        <begin position="266"/>
        <end position="291"/>
    </location>
</feature>
<keyword evidence="3" id="KW-1133">Transmembrane helix</keyword>
<name>K2NP88_TRYCR</name>
<dbReference type="SUPFAM" id="SSF52833">
    <property type="entry name" value="Thioredoxin-like"/>
    <property type="match status" value="1"/>
</dbReference>
<dbReference type="InterPro" id="IPR036249">
    <property type="entry name" value="Thioredoxin-like_sf"/>
</dbReference>
<feature type="transmembrane region" description="Helical" evidence="3">
    <location>
        <begin position="65"/>
        <end position="86"/>
    </location>
</feature>
<evidence type="ECO:0000256" key="1">
    <source>
        <dbReference type="ARBA" id="ARBA00023054"/>
    </source>
</evidence>
<proteinExistence type="predicted"/>
<dbReference type="InterPro" id="IPR050730">
    <property type="entry name" value="UBX_domain-protein"/>
</dbReference>